<accession>A0A1S1HXY2</accession>
<name>A0A1S1HXY2_PROST</name>
<proteinExistence type="predicted"/>
<evidence type="ECO:0000313" key="2">
    <source>
        <dbReference type="Proteomes" id="UP000179588"/>
    </source>
</evidence>
<comment type="caution">
    <text evidence="1">The sequence shown here is derived from an EMBL/GenBank/DDBJ whole genome shotgun (WGS) entry which is preliminary data.</text>
</comment>
<gene>
    <name evidence="1" type="ORF">A3Q29_14935</name>
</gene>
<dbReference type="Proteomes" id="UP000179588">
    <property type="component" value="Unassembled WGS sequence"/>
</dbReference>
<keyword evidence="2" id="KW-1185">Reference proteome</keyword>
<sequence length="71" mass="8605">MDISFISMGLYNDRTHKRAKKYVDQLAMERVYDMNNDDVLVNALEKKVHQMEDHLKAYFHERVHFHQNNPK</sequence>
<dbReference type="AlphaFoldDB" id="A0A1S1HXY2"/>
<dbReference type="EMBL" id="LVIE01000057">
    <property type="protein sequence ID" value="OHT25210.1"/>
    <property type="molecule type" value="Genomic_DNA"/>
</dbReference>
<evidence type="ECO:0000313" key="1">
    <source>
        <dbReference type="EMBL" id="OHT25210.1"/>
    </source>
</evidence>
<reference evidence="1 2" key="1">
    <citation type="submission" date="2016-03" db="EMBL/GenBank/DDBJ databases">
        <title>Genome sequence of Providencia stuartii strain, isolated from the salivary glands of larval Lucilia sericata.</title>
        <authorList>
            <person name="Yuan Y."/>
            <person name="Zhang Y."/>
            <person name="Fu S."/>
            <person name="Crippen T.L."/>
            <person name="Visi D."/>
            <person name="Benbow M.E."/>
            <person name="Allen M."/>
            <person name="Tomberlin J.K."/>
            <person name="Sze S.-H."/>
            <person name="Tarone A.M."/>
        </authorList>
    </citation>
    <scope>NUCLEOTIDE SEQUENCE [LARGE SCALE GENOMIC DNA]</scope>
    <source>
        <strain evidence="1 2">Crippen</strain>
    </source>
</reference>
<organism evidence="1 2">
    <name type="scientific">Providencia stuartii</name>
    <dbReference type="NCBI Taxonomy" id="588"/>
    <lineage>
        <taxon>Bacteria</taxon>
        <taxon>Pseudomonadati</taxon>
        <taxon>Pseudomonadota</taxon>
        <taxon>Gammaproteobacteria</taxon>
        <taxon>Enterobacterales</taxon>
        <taxon>Morganellaceae</taxon>
        <taxon>Providencia</taxon>
    </lineage>
</organism>
<protein>
    <submittedName>
        <fullName evidence="1">Uncharacterized protein</fullName>
    </submittedName>
</protein>